<keyword evidence="4" id="KW-1185">Reference proteome</keyword>
<dbReference type="PROSITE" id="PS50222">
    <property type="entry name" value="EF_HAND_2"/>
    <property type="match status" value="2"/>
</dbReference>
<name>A0ABW4XFW5_9GAMM</name>
<dbReference type="InterPro" id="IPR011992">
    <property type="entry name" value="EF-hand-dom_pair"/>
</dbReference>
<sequence length="173" mass="18847">MNISGSGTINPYQFQQQMEEHKQQMDDAFSAADIDGSSGVTIEEMTEVLSERGVEFDTDKLSHHFEKMDTNGDGEVSTEERQALLDSMKEQMAGMPPGGAMPPPSGGQETDDSGSLFESLLQSLSEDQEEGSDAQQDLTDLLEKLKSEGYTEDNVNQAIGYIQELIPTISTTA</sequence>
<feature type="compositionally biased region" description="Low complexity" evidence="1">
    <location>
        <begin position="113"/>
        <end position="125"/>
    </location>
</feature>
<evidence type="ECO:0000313" key="3">
    <source>
        <dbReference type="EMBL" id="MFD2094381.1"/>
    </source>
</evidence>
<organism evidence="3 4">
    <name type="scientific">Corallincola platygyrae</name>
    <dbReference type="NCBI Taxonomy" id="1193278"/>
    <lineage>
        <taxon>Bacteria</taxon>
        <taxon>Pseudomonadati</taxon>
        <taxon>Pseudomonadota</taxon>
        <taxon>Gammaproteobacteria</taxon>
        <taxon>Alteromonadales</taxon>
        <taxon>Psychromonadaceae</taxon>
        <taxon>Corallincola</taxon>
    </lineage>
</organism>
<dbReference type="SUPFAM" id="SSF47473">
    <property type="entry name" value="EF-hand"/>
    <property type="match status" value="1"/>
</dbReference>
<dbReference type="RefSeq" id="WP_345337787.1">
    <property type="nucleotide sequence ID" value="NZ_BAABLI010000003.1"/>
</dbReference>
<proteinExistence type="predicted"/>
<dbReference type="SMART" id="SM00054">
    <property type="entry name" value="EFh"/>
    <property type="match status" value="2"/>
</dbReference>
<dbReference type="EMBL" id="JBHUHT010000003">
    <property type="protein sequence ID" value="MFD2094381.1"/>
    <property type="molecule type" value="Genomic_DNA"/>
</dbReference>
<comment type="caution">
    <text evidence="3">The sequence shown here is derived from an EMBL/GenBank/DDBJ whole genome shotgun (WGS) entry which is preliminary data.</text>
</comment>
<evidence type="ECO:0000313" key="4">
    <source>
        <dbReference type="Proteomes" id="UP001597380"/>
    </source>
</evidence>
<feature type="domain" description="EF-hand" evidence="2">
    <location>
        <begin position="56"/>
        <end position="91"/>
    </location>
</feature>
<dbReference type="Pfam" id="PF13499">
    <property type="entry name" value="EF-hand_7"/>
    <property type="match status" value="1"/>
</dbReference>
<evidence type="ECO:0000256" key="1">
    <source>
        <dbReference type="SAM" id="MobiDB-lite"/>
    </source>
</evidence>
<feature type="region of interest" description="Disordered" evidence="1">
    <location>
        <begin position="89"/>
        <end position="138"/>
    </location>
</feature>
<feature type="domain" description="EF-hand" evidence="2">
    <location>
        <begin position="20"/>
        <end position="55"/>
    </location>
</feature>
<protein>
    <submittedName>
        <fullName evidence="3">EF-hand domain-containing protein</fullName>
    </submittedName>
</protein>
<dbReference type="Gene3D" id="1.10.238.10">
    <property type="entry name" value="EF-hand"/>
    <property type="match status" value="1"/>
</dbReference>
<dbReference type="InterPro" id="IPR002048">
    <property type="entry name" value="EF_hand_dom"/>
</dbReference>
<gene>
    <name evidence="3" type="ORF">ACFSJ3_00150</name>
</gene>
<accession>A0ABW4XFW5</accession>
<reference evidence="4" key="1">
    <citation type="journal article" date="2019" name="Int. J. Syst. Evol. Microbiol.">
        <title>The Global Catalogue of Microorganisms (GCM) 10K type strain sequencing project: providing services to taxonomists for standard genome sequencing and annotation.</title>
        <authorList>
            <consortium name="The Broad Institute Genomics Platform"/>
            <consortium name="The Broad Institute Genome Sequencing Center for Infectious Disease"/>
            <person name="Wu L."/>
            <person name="Ma J."/>
        </authorList>
    </citation>
    <scope>NUCLEOTIDE SEQUENCE [LARGE SCALE GENOMIC DNA]</scope>
    <source>
        <strain evidence="4">CGMCC 1.10992</strain>
    </source>
</reference>
<dbReference type="Proteomes" id="UP001597380">
    <property type="component" value="Unassembled WGS sequence"/>
</dbReference>
<evidence type="ECO:0000259" key="2">
    <source>
        <dbReference type="PROSITE" id="PS50222"/>
    </source>
</evidence>